<feature type="compositionally biased region" description="Polar residues" evidence="8">
    <location>
        <begin position="287"/>
        <end position="296"/>
    </location>
</feature>
<keyword evidence="6 7" id="KW-0067">ATP-binding</keyword>
<keyword evidence="5 11" id="KW-0418">Kinase</keyword>
<evidence type="ECO:0000256" key="1">
    <source>
        <dbReference type="ARBA" id="ARBA00012513"/>
    </source>
</evidence>
<dbReference type="InterPro" id="IPR017441">
    <property type="entry name" value="Protein_kinase_ATP_BS"/>
</dbReference>
<evidence type="ECO:0000256" key="2">
    <source>
        <dbReference type="ARBA" id="ARBA00022527"/>
    </source>
</evidence>
<dbReference type="PANTHER" id="PTHR43289">
    <property type="entry name" value="MITOGEN-ACTIVATED PROTEIN KINASE KINASE KINASE 20-RELATED"/>
    <property type="match status" value="1"/>
</dbReference>
<dbReference type="PROSITE" id="PS00108">
    <property type="entry name" value="PROTEIN_KINASE_ST"/>
    <property type="match status" value="1"/>
</dbReference>
<sequence>MGGWGGRFWRVEAFAGRYQLIDLVGTGGMGSVWRAWDLRRAAYVAAKVLGQHDAATLLRFVREQSLRIEHPHVVAPHGWAADDDKVVFAMELVRGGSVATLLGDHGPLPQSYVAVLVDQLLHGLSAVHAARVVHRDVKPANLLLDATGTGLPRLRLSDFGVAGLLDEPRMTRHSTILGTPGYLAPEQVAGADPDPRQDLYAVGAVTAELLTGERPGTAGQLPDLDGALGEFVRRLTAKNPSERPDSAASAGRLLAATGAVPPPGTEPWARDPDAPEVFDQLPPLPPNWTSSGSRTHQPPPTPSTSNWTPGSPRAHQPSPTPSALSWTPDSSRAHQTSPTPSTSNAGSGQAAAQAATRGVAAPLVGEASTSQPPADEPPLHPSGAPAAGTRLRSSGAAAAGTPLRSSGAAAAGTPLGWSGAAASGMPVGSSGAAAARAPASSPAAGMPASVGEVASGSSERVVAAGVPARVNAVASAPAGARVLRVVAVGCFVGAVALLGSAAWLLFR</sequence>
<protein>
    <recommendedName>
        <fullName evidence="1">non-specific serine/threonine protein kinase</fullName>
        <ecNumber evidence="1">2.7.11.1</ecNumber>
    </recommendedName>
</protein>
<feature type="compositionally biased region" description="Polar residues" evidence="8">
    <location>
        <begin position="321"/>
        <end position="340"/>
    </location>
</feature>
<organism evidence="11 12">
    <name type="scientific">Kribbella pratensis</name>
    <dbReference type="NCBI Taxonomy" id="2512112"/>
    <lineage>
        <taxon>Bacteria</taxon>
        <taxon>Bacillati</taxon>
        <taxon>Actinomycetota</taxon>
        <taxon>Actinomycetes</taxon>
        <taxon>Propionibacteriales</taxon>
        <taxon>Kribbellaceae</taxon>
        <taxon>Kribbella</taxon>
    </lineage>
</organism>
<evidence type="ECO:0000256" key="3">
    <source>
        <dbReference type="ARBA" id="ARBA00022679"/>
    </source>
</evidence>
<dbReference type="SUPFAM" id="SSF56112">
    <property type="entry name" value="Protein kinase-like (PK-like)"/>
    <property type="match status" value="1"/>
</dbReference>
<dbReference type="InterPro" id="IPR011009">
    <property type="entry name" value="Kinase-like_dom_sf"/>
</dbReference>
<feature type="binding site" evidence="7">
    <location>
        <position position="47"/>
    </location>
    <ligand>
        <name>ATP</name>
        <dbReference type="ChEBI" id="CHEBI:30616"/>
    </ligand>
</feature>
<dbReference type="CDD" id="cd14014">
    <property type="entry name" value="STKc_PknB_like"/>
    <property type="match status" value="1"/>
</dbReference>
<evidence type="ECO:0000256" key="5">
    <source>
        <dbReference type="ARBA" id="ARBA00022777"/>
    </source>
</evidence>
<feature type="compositionally biased region" description="Low complexity" evidence="8">
    <location>
        <begin position="341"/>
        <end position="361"/>
    </location>
</feature>
<dbReference type="EC" id="2.7.11.1" evidence="1"/>
<keyword evidence="9" id="KW-1133">Transmembrane helix</keyword>
<evidence type="ECO:0000313" key="12">
    <source>
        <dbReference type="Proteomes" id="UP000295146"/>
    </source>
</evidence>
<dbReference type="Pfam" id="PF00069">
    <property type="entry name" value="Pkinase"/>
    <property type="match status" value="1"/>
</dbReference>
<dbReference type="EMBL" id="SODP01000003">
    <property type="protein sequence ID" value="TDW66855.1"/>
    <property type="molecule type" value="Genomic_DNA"/>
</dbReference>
<evidence type="ECO:0000259" key="10">
    <source>
        <dbReference type="PROSITE" id="PS50011"/>
    </source>
</evidence>
<dbReference type="SMART" id="SM00220">
    <property type="entry name" value="S_TKc"/>
    <property type="match status" value="1"/>
</dbReference>
<evidence type="ECO:0000256" key="9">
    <source>
        <dbReference type="SAM" id="Phobius"/>
    </source>
</evidence>
<keyword evidence="12" id="KW-1185">Reference proteome</keyword>
<dbReference type="PROSITE" id="PS00107">
    <property type="entry name" value="PROTEIN_KINASE_ATP"/>
    <property type="match status" value="1"/>
</dbReference>
<feature type="domain" description="Protein kinase" evidence="10">
    <location>
        <begin position="18"/>
        <end position="269"/>
    </location>
</feature>
<feature type="region of interest" description="Disordered" evidence="8">
    <location>
        <begin position="427"/>
        <end position="451"/>
    </location>
</feature>
<dbReference type="InterPro" id="IPR008271">
    <property type="entry name" value="Ser/Thr_kinase_AS"/>
</dbReference>
<dbReference type="GO" id="GO:0004674">
    <property type="term" value="F:protein serine/threonine kinase activity"/>
    <property type="evidence" value="ECO:0007669"/>
    <property type="project" value="UniProtKB-KW"/>
</dbReference>
<name>A0A4R8C4T0_9ACTN</name>
<comment type="caution">
    <text evidence="11">The sequence shown here is derived from an EMBL/GenBank/DDBJ whole genome shotgun (WGS) entry which is preliminary data.</text>
</comment>
<reference evidence="11 12" key="1">
    <citation type="submission" date="2019-03" db="EMBL/GenBank/DDBJ databases">
        <title>Genomic Encyclopedia of Type Strains, Phase III (KMG-III): the genomes of soil and plant-associated and newly described type strains.</title>
        <authorList>
            <person name="Whitman W."/>
        </authorList>
    </citation>
    <scope>NUCLEOTIDE SEQUENCE [LARGE SCALE GENOMIC DNA]</scope>
    <source>
        <strain evidence="11 12">VKM Ac-2573</strain>
    </source>
</reference>
<dbReference type="PROSITE" id="PS50011">
    <property type="entry name" value="PROTEIN_KINASE_DOM"/>
    <property type="match status" value="1"/>
</dbReference>
<evidence type="ECO:0000313" key="11">
    <source>
        <dbReference type="EMBL" id="TDW66855.1"/>
    </source>
</evidence>
<evidence type="ECO:0000256" key="4">
    <source>
        <dbReference type="ARBA" id="ARBA00022741"/>
    </source>
</evidence>
<dbReference type="Proteomes" id="UP000295146">
    <property type="component" value="Unassembled WGS sequence"/>
</dbReference>
<dbReference type="InterPro" id="IPR000719">
    <property type="entry name" value="Prot_kinase_dom"/>
</dbReference>
<evidence type="ECO:0000256" key="6">
    <source>
        <dbReference type="ARBA" id="ARBA00022840"/>
    </source>
</evidence>
<dbReference type="PANTHER" id="PTHR43289:SF6">
    <property type="entry name" value="SERINE_THREONINE-PROTEIN KINASE NEKL-3"/>
    <property type="match status" value="1"/>
</dbReference>
<feature type="transmembrane region" description="Helical" evidence="9">
    <location>
        <begin position="485"/>
        <end position="506"/>
    </location>
</feature>
<keyword evidence="2" id="KW-0723">Serine/threonine-protein kinase</keyword>
<dbReference type="Gene3D" id="1.10.510.10">
    <property type="entry name" value="Transferase(Phosphotransferase) domain 1"/>
    <property type="match status" value="1"/>
</dbReference>
<keyword evidence="9" id="KW-0812">Transmembrane</keyword>
<proteinExistence type="predicted"/>
<feature type="compositionally biased region" description="Low complexity" evidence="8">
    <location>
        <begin position="303"/>
        <end position="312"/>
    </location>
</feature>
<keyword evidence="4 7" id="KW-0547">Nucleotide-binding</keyword>
<evidence type="ECO:0000256" key="7">
    <source>
        <dbReference type="PROSITE-ProRule" id="PRU10141"/>
    </source>
</evidence>
<feature type="region of interest" description="Disordered" evidence="8">
    <location>
        <begin position="256"/>
        <end position="410"/>
    </location>
</feature>
<keyword evidence="9" id="KW-0472">Membrane</keyword>
<accession>A0A4R8C4T0</accession>
<keyword evidence="3" id="KW-0808">Transferase</keyword>
<gene>
    <name evidence="11" type="ORF">EV653_6887</name>
</gene>
<dbReference type="AlphaFoldDB" id="A0A4R8C4T0"/>
<dbReference type="GO" id="GO:0005524">
    <property type="term" value="F:ATP binding"/>
    <property type="evidence" value="ECO:0007669"/>
    <property type="project" value="UniProtKB-UniRule"/>
</dbReference>
<evidence type="ECO:0000256" key="8">
    <source>
        <dbReference type="SAM" id="MobiDB-lite"/>
    </source>
</evidence>